<dbReference type="PANTHER" id="PTHR46658:SF1">
    <property type="entry name" value="CYS OR MET METABOLISM PYRIDOXAL-PHOSPHATE-DEPENDENT ENZYME"/>
    <property type="match status" value="1"/>
</dbReference>
<dbReference type="AlphaFoldDB" id="A0A1T4LWR9"/>
<dbReference type="InterPro" id="IPR015421">
    <property type="entry name" value="PyrdxlP-dep_Trfase_major"/>
</dbReference>
<sequence length="412" mass="45129">MKDINRLHTQALEMIKPIVAEIENKTFYQTAKVLEAFRHAQVYQHHLNGTNGYGYGDIGREALEHVFATLFGAEAALVRPQFVSGTHAIATALFAILRPGDTILFATGKPYDTLEKVIGFKNEPGSLRDWGINYRQIDLTSDDKIDIFTLQKLLEEDKSIRVVAFQRSRGYAWRKSLLQPDLTEAFALTKKIRPDVIIFVDNCYGELVEGFEPTQYGADLVAGSLIKNLGGGLAPTGGYIVGNKDLVNLAAERLTVPGTEGELGATGDFLRSTFHGLYLAPRMVAEALIGAIYAAALFSLAGFEVSPTIEEPRSDIIQAIKLNSAENMKAFCRGIQRFSPIDSHLTPEPWVMPGYDVPVIMAGGTFIAGSTAELSADGPLVPPYIIYFQGGLNRHHIFLAVQNALAEIIARN</sequence>
<dbReference type="RefSeq" id="WP_078664487.1">
    <property type="nucleotide sequence ID" value="NZ_FUXM01000002.1"/>
</dbReference>
<dbReference type="Gene3D" id="3.40.640.10">
    <property type="entry name" value="Type I PLP-dependent aspartate aminotransferase-like (Major domain)"/>
    <property type="match status" value="1"/>
</dbReference>
<dbReference type="Proteomes" id="UP000189933">
    <property type="component" value="Unassembled WGS sequence"/>
</dbReference>
<dbReference type="OrthoDB" id="9764766at2"/>
<dbReference type="PANTHER" id="PTHR46658">
    <property type="entry name" value="CYS OR MET METABOLISM PYRIDOXAL-PHOSPHATE-DEPENDENT ENZYME"/>
    <property type="match status" value="1"/>
</dbReference>
<protein>
    <submittedName>
        <fullName evidence="1">Cystathionine beta-lyase family protein involved in aluminum resistance</fullName>
    </submittedName>
</protein>
<evidence type="ECO:0000313" key="2">
    <source>
        <dbReference type="Proteomes" id="UP000189933"/>
    </source>
</evidence>
<dbReference type="SUPFAM" id="SSF53383">
    <property type="entry name" value="PLP-dependent transferases"/>
    <property type="match status" value="1"/>
</dbReference>
<dbReference type="EMBL" id="FUXM01000002">
    <property type="protein sequence ID" value="SJZ58884.1"/>
    <property type="molecule type" value="Genomic_DNA"/>
</dbReference>
<dbReference type="InterPro" id="IPR009651">
    <property type="entry name" value="Met_g_lyase_put"/>
</dbReference>
<dbReference type="Gene3D" id="3.90.1150.60">
    <property type="entry name" value="Methioning gamme-lyase, C-terminal domain"/>
    <property type="match status" value="1"/>
</dbReference>
<proteinExistence type="predicted"/>
<gene>
    <name evidence="1" type="ORF">SAMN02745885_00334</name>
</gene>
<name>A0A1T4LWR9_9FIRM</name>
<dbReference type="GO" id="GO:0016829">
    <property type="term" value="F:lyase activity"/>
    <property type="evidence" value="ECO:0007669"/>
    <property type="project" value="UniProtKB-KW"/>
</dbReference>
<dbReference type="InterPro" id="IPR015424">
    <property type="entry name" value="PyrdxlP-dep_Trfase"/>
</dbReference>
<keyword evidence="2" id="KW-1185">Reference proteome</keyword>
<evidence type="ECO:0000313" key="1">
    <source>
        <dbReference type="EMBL" id="SJZ58884.1"/>
    </source>
</evidence>
<accession>A0A1T4LWR9</accession>
<reference evidence="2" key="1">
    <citation type="submission" date="2017-02" db="EMBL/GenBank/DDBJ databases">
        <authorList>
            <person name="Varghese N."/>
            <person name="Submissions S."/>
        </authorList>
    </citation>
    <scope>NUCLEOTIDE SEQUENCE [LARGE SCALE GENOMIC DNA]</scope>
    <source>
        <strain evidence="2">DSM 16521</strain>
    </source>
</reference>
<keyword evidence="1" id="KW-0456">Lyase</keyword>
<dbReference type="Pfam" id="PF06838">
    <property type="entry name" value="Met_gamma_lyase"/>
    <property type="match status" value="1"/>
</dbReference>
<organism evidence="1 2">
    <name type="scientific">Carboxydocella sporoproducens DSM 16521</name>
    <dbReference type="NCBI Taxonomy" id="1121270"/>
    <lineage>
        <taxon>Bacteria</taxon>
        <taxon>Bacillati</taxon>
        <taxon>Bacillota</taxon>
        <taxon>Clostridia</taxon>
        <taxon>Eubacteriales</taxon>
        <taxon>Clostridiales Family XVI. Incertae Sedis</taxon>
        <taxon>Carboxydocella</taxon>
    </lineage>
</organism>